<name>A0A3G6IUF2_9CORY</name>
<dbReference type="KEGG" id="cpso:CPPEL_06350"/>
<dbReference type="Proteomes" id="UP000271426">
    <property type="component" value="Chromosome"/>
</dbReference>
<dbReference type="InterPro" id="IPR032344">
    <property type="entry name" value="DUF4862"/>
</dbReference>
<reference evidence="1 2" key="1">
    <citation type="submission" date="2018-11" db="EMBL/GenBank/DDBJ databases">
        <authorList>
            <person name="Kleinhagauer T."/>
            <person name="Glaeser S.P."/>
            <person name="Spergser J."/>
            <person name="Ruckert C."/>
            <person name="Kaempfer P."/>
            <person name="Busse H.-J."/>
        </authorList>
    </citation>
    <scope>NUCLEOTIDE SEQUENCE [LARGE SCALE GENOMIC DNA]</scope>
    <source>
        <strain evidence="1 2">812CH</strain>
    </source>
</reference>
<proteinExistence type="predicted"/>
<organism evidence="1 2">
    <name type="scientific">Corynebacterium pseudopelargi</name>
    <dbReference type="NCBI Taxonomy" id="2080757"/>
    <lineage>
        <taxon>Bacteria</taxon>
        <taxon>Bacillati</taxon>
        <taxon>Actinomycetota</taxon>
        <taxon>Actinomycetes</taxon>
        <taxon>Mycobacteriales</taxon>
        <taxon>Corynebacteriaceae</taxon>
        <taxon>Corynebacterium</taxon>
    </lineage>
</organism>
<dbReference type="AlphaFoldDB" id="A0A3G6IUF2"/>
<evidence type="ECO:0000313" key="2">
    <source>
        <dbReference type="Proteomes" id="UP000271426"/>
    </source>
</evidence>
<accession>A0A3G6IUF2</accession>
<evidence type="ECO:0000313" key="1">
    <source>
        <dbReference type="EMBL" id="AZA09385.1"/>
    </source>
</evidence>
<protein>
    <recommendedName>
        <fullName evidence="3">DUF4862 domain-containing protein</fullName>
    </recommendedName>
</protein>
<dbReference type="RefSeq" id="WP_123960314.1">
    <property type="nucleotide sequence ID" value="NZ_CP033898.1"/>
</dbReference>
<dbReference type="OrthoDB" id="7307665at2"/>
<gene>
    <name evidence="1" type="ORF">CPPEL_06350</name>
</gene>
<evidence type="ECO:0008006" key="3">
    <source>
        <dbReference type="Google" id="ProtNLM"/>
    </source>
</evidence>
<dbReference type="Pfam" id="PF16154">
    <property type="entry name" value="DUF4862"/>
    <property type="match status" value="1"/>
</dbReference>
<keyword evidence="2" id="KW-1185">Reference proteome</keyword>
<dbReference type="EMBL" id="CP033898">
    <property type="protein sequence ID" value="AZA09385.1"/>
    <property type="molecule type" value="Genomic_DNA"/>
</dbReference>
<sequence>MSYFVVGAYASQPPELDAQRRYYDLLAETGWVDGLEVPYPGQMHESFLGSLLEGRFQHSVLTAIPGTMVNVWDDPDFGLGSPTAAGRAKAMEFCAQLRNSLEAMHREHGHIFDWVALHSAPSNRSTAEDFHASLEQLLTWDWCGAKIVIEHCDERSDEHEAEKGFLLLEEELAIAQELGLHCSLNWGRSAVGSRGDIRPQQHVAQAKASGVLAGVIFSGASPQATQYGPAWIDGHLPLSLDEPASLMTPEQVAQSCALAGDVDYLGAKCCVPKDASLEQRLGMIERIYRCCQA</sequence>